<evidence type="ECO:0000259" key="5">
    <source>
        <dbReference type="PROSITE" id="PS50931"/>
    </source>
</evidence>
<keyword evidence="2" id="KW-0805">Transcription regulation</keyword>
<dbReference type="OrthoDB" id="9785745at2"/>
<name>A0A0L0WFE8_GOTPU</name>
<dbReference type="PATRIC" id="fig|1503.3.peg.1246"/>
<accession>A0A0L0WFE8</accession>
<keyword evidence="3" id="KW-0238">DNA-binding</keyword>
<dbReference type="InterPro" id="IPR000847">
    <property type="entry name" value="LysR_HTH_N"/>
</dbReference>
<dbReference type="PANTHER" id="PTHR30126">
    <property type="entry name" value="HTH-TYPE TRANSCRIPTIONAL REGULATOR"/>
    <property type="match status" value="1"/>
</dbReference>
<evidence type="ECO:0000256" key="4">
    <source>
        <dbReference type="ARBA" id="ARBA00023163"/>
    </source>
</evidence>
<dbReference type="InterPro" id="IPR036390">
    <property type="entry name" value="WH_DNA-bd_sf"/>
</dbReference>
<dbReference type="InterPro" id="IPR036388">
    <property type="entry name" value="WH-like_DNA-bd_sf"/>
</dbReference>
<dbReference type="Pfam" id="PF03466">
    <property type="entry name" value="LysR_substrate"/>
    <property type="match status" value="1"/>
</dbReference>
<dbReference type="Proteomes" id="UP000037267">
    <property type="component" value="Unassembled WGS sequence"/>
</dbReference>
<protein>
    <submittedName>
        <fullName evidence="6">Putative RuBisCO transcriptional regulator</fullName>
    </submittedName>
</protein>
<dbReference type="Gene3D" id="1.10.10.10">
    <property type="entry name" value="Winged helix-like DNA-binding domain superfamily/Winged helix DNA-binding domain"/>
    <property type="match status" value="1"/>
</dbReference>
<dbReference type="SUPFAM" id="SSF53850">
    <property type="entry name" value="Periplasmic binding protein-like II"/>
    <property type="match status" value="1"/>
</dbReference>
<dbReference type="Gene3D" id="3.40.190.10">
    <property type="entry name" value="Periplasmic binding protein-like II"/>
    <property type="match status" value="2"/>
</dbReference>
<dbReference type="SUPFAM" id="SSF46785">
    <property type="entry name" value="Winged helix' DNA-binding domain"/>
    <property type="match status" value="1"/>
</dbReference>
<comment type="similarity">
    <text evidence="1">Belongs to the LysR transcriptional regulatory family.</text>
</comment>
<dbReference type="PRINTS" id="PR00039">
    <property type="entry name" value="HTHLYSR"/>
</dbReference>
<dbReference type="PROSITE" id="PS50931">
    <property type="entry name" value="HTH_LYSR"/>
    <property type="match status" value="1"/>
</dbReference>
<keyword evidence="4" id="KW-0804">Transcription</keyword>
<dbReference type="GO" id="GO:0000976">
    <property type="term" value="F:transcription cis-regulatory region binding"/>
    <property type="evidence" value="ECO:0007669"/>
    <property type="project" value="TreeGrafter"/>
</dbReference>
<dbReference type="InterPro" id="IPR005119">
    <property type="entry name" value="LysR_subst-bd"/>
</dbReference>
<dbReference type="FunFam" id="1.10.10.10:FF:000001">
    <property type="entry name" value="LysR family transcriptional regulator"/>
    <property type="match status" value="1"/>
</dbReference>
<evidence type="ECO:0000256" key="1">
    <source>
        <dbReference type="ARBA" id="ARBA00009437"/>
    </source>
</evidence>
<dbReference type="Pfam" id="PF00126">
    <property type="entry name" value="HTH_1"/>
    <property type="match status" value="1"/>
</dbReference>
<evidence type="ECO:0000256" key="3">
    <source>
        <dbReference type="ARBA" id="ARBA00023125"/>
    </source>
</evidence>
<reference evidence="7" key="1">
    <citation type="submission" date="2015-07" db="EMBL/GenBank/DDBJ databases">
        <title>Draft genome sequence of the purine-degrading Gottschalkia purinilyticum DSM 1384 (formerly Clostridium purinilyticum).</title>
        <authorList>
            <person name="Poehlein A."/>
            <person name="Schiel-Bengelsdorf B."/>
            <person name="Bengelsdorf F.R."/>
            <person name="Daniel R."/>
            <person name="Duerre P."/>
        </authorList>
    </citation>
    <scope>NUCLEOTIDE SEQUENCE [LARGE SCALE GENOMIC DNA]</scope>
    <source>
        <strain evidence="7">DSM 1384</strain>
    </source>
</reference>
<dbReference type="CDD" id="cd08420">
    <property type="entry name" value="PBP2_CysL_like"/>
    <property type="match status" value="1"/>
</dbReference>
<dbReference type="PANTHER" id="PTHR30126:SF39">
    <property type="entry name" value="HTH-TYPE TRANSCRIPTIONAL REGULATOR CYSL"/>
    <property type="match status" value="1"/>
</dbReference>
<proteinExistence type="inferred from homology"/>
<evidence type="ECO:0000313" key="6">
    <source>
        <dbReference type="EMBL" id="KNF10203.1"/>
    </source>
</evidence>
<dbReference type="GO" id="GO:0003700">
    <property type="term" value="F:DNA-binding transcription factor activity"/>
    <property type="evidence" value="ECO:0007669"/>
    <property type="project" value="InterPro"/>
</dbReference>
<evidence type="ECO:0000313" key="7">
    <source>
        <dbReference type="Proteomes" id="UP000037267"/>
    </source>
</evidence>
<keyword evidence="7" id="KW-1185">Reference proteome</keyword>
<evidence type="ECO:0000256" key="2">
    <source>
        <dbReference type="ARBA" id="ARBA00023015"/>
    </source>
</evidence>
<sequence length="293" mass="33734">MIEELKTFITVVEHNSFTKAADIIKLSQPSVSLHIKHLEDYFGTVLIKRSIKQKKISITPTGRLLYERAKHIINILEQTREDLKEYHNVIRGTLRIGASLTIGEYFLPSFLGDMIKKYPELKLEVTIENTDTICNMVDNMELDIGLIEGMVPSGKFIHEYFYEDNMVLATPYNYYKNNKKFSIDSLQDQTWISREEGSGTKEYLNVFLTSNRISPKNIIILGSNYAVKEAVKNGLGITLISYHVVKEDIKNKQISIMPTEQKYTRHFSCIFPKGVVMSKGTEVFLDMIKNFQQ</sequence>
<feature type="domain" description="HTH lysR-type" evidence="5">
    <location>
        <begin position="1"/>
        <end position="57"/>
    </location>
</feature>
<dbReference type="STRING" id="1503.CLPU_1c03680"/>
<gene>
    <name evidence="6" type="primary">rbcR</name>
    <name evidence="6" type="ORF">CLPU_1c03680</name>
</gene>
<dbReference type="RefSeq" id="WP_050353921.1">
    <property type="nucleotide sequence ID" value="NZ_LGSS01000001.1"/>
</dbReference>
<dbReference type="EMBL" id="LGSS01000001">
    <property type="protein sequence ID" value="KNF10203.1"/>
    <property type="molecule type" value="Genomic_DNA"/>
</dbReference>
<dbReference type="AlphaFoldDB" id="A0A0L0WFE8"/>
<organism evidence="6 7">
    <name type="scientific">Gottschalkia purinilytica</name>
    <name type="common">Clostridium purinilyticum</name>
    <dbReference type="NCBI Taxonomy" id="1503"/>
    <lineage>
        <taxon>Bacteria</taxon>
        <taxon>Bacillati</taxon>
        <taxon>Bacillota</taxon>
        <taxon>Tissierellia</taxon>
        <taxon>Tissierellales</taxon>
        <taxon>Gottschalkiaceae</taxon>
        <taxon>Gottschalkia</taxon>
    </lineage>
</organism>
<comment type="caution">
    <text evidence="6">The sequence shown here is derived from an EMBL/GenBank/DDBJ whole genome shotgun (WGS) entry which is preliminary data.</text>
</comment>